<evidence type="ECO:0000256" key="1">
    <source>
        <dbReference type="SAM" id="MobiDB-lite"/>
    </source>
</evidence>
<reference evidence="2 3" key="1">
    <citation type="submission" date="2018-09" db="EMBL/GenBank/DDBJ databases">
        <title>Genomic investigation of the strawberry pathogen Phytophthora fragariae indicates pathogenicity is determined by transcriptional variation in three key races.</title>
        <authorList>
            <person name="Adams T.M."/>
            <person name="Armitage A.D."/>
            <person name="Sobczyk M.K."/>
            <person name="Bates H.J."/>
            <person name="Dunwell J.M."/>
            <person name="Nellist C.F."/>
            <person name="Harrison R.J."/>
        </authorList>
    </citation>
    <scope>NUCLEOTIDE SEQUENCE [LARGE SCALE GENOMIC DNA]</scope>
    <source>
        <strain evidence="2 3">SCRP245</strain>
    </source>
</reference>
<gene>
    <name evidence="2" type="ORF">PF011_g15995</name>
</gene>
<feature type="region of interest" description="Disordered" evidence="1">
    <location>
        <begin position="1"/>
        <end position="53"/>
    </location>
</feature>
<sequence length="95" mass="10243">MERWHHLKSRTAGSSSKTATASALPRGRLAPHAGLAHGEKVEKQDGHAHHDHHHAHLAILGAYEAWVGGHSGLAPNVETTLYVAPQLVPMKTELI</sequence>
<dbReference type="Proteomes" id="UP000460718">
    <property type="component" value="Unassembled WGS sequence"/>
</dbReference>
<dbReference type="EMBL" id="QXFW01001118">
    <property type="protein sequence ID" value="KAE8996235.1"/>
    <property type="molecule type" value="Genomic_DNA"/>
</dbReference>
<proteinExistence type="predicted"/>
<organism evidence="2 3">
    <name type="scientific">Phytophthora fragariae</name>
    <dbReference type="NCBI Taxonomy" id="53985"/>
    <lineage>
        <taxon>Eukaryota</taxon>
        <taxon>Sar</taxon>
        <taxon>Stramenopiles</taxon>
        <taxon>Oomycota</taxon>
        <taxon>Peronosporomycetes</taxon>
        <taxon>Peronosporales</taxon>
        <taxon>Peronosporaceae</taxon>
        <taxon>Phytophthora</taxon>
    </lineage>
</organism>
<protein>
    <submittedName>
        <fullName evidence="2">Uncharacterized protein</fullName>
    </submittedName>
</protein>
<accession>A0A6A3JUT3</accession>
<name>A0A6A3JUT3_9STRA</name>
<feature type="compositionally biased region" description="Low complexity" evidence="1">
    <location>
        <begin position="11"/>
        <end position="23"/>
    </location>
</feature>
<dbReference type="AlphaFoldDB" id="A0A6A3JUT3"/>
<comment type="caution">
    <text evidence="2">The sequence shown here is derived from an EMBL/GenBank/DDBJ whole genome shotgun (WGS) entry which is preliminary data.</text>
</comment>
<feature type="compositionally biased region" description="Basic and acidic residues" evidence="1">
    <location>
        <begin position="37"/>
        <end position="48"/>
    </location>
</feature>
<evidence type="ECO:0000313" key="3">
    <source>
        <dbReference type="Proteomes" id="UP000460718"/>
    </source>
</evidence>
<evidence type="ECO:0000313" key="2">
    <source>
        <dbReference type="EMBL" id="KAE8996235.1"/>
    </source>
</evidence>